<dbReference type="EMBL" id="AFBB01000009">
    <property type="protein sequence ID" value="EGF14882.1"/>
    <property type="molecule type" value="Genomic_DNA"/>
</dbReference>
<evidence type="ECO:0000313" key="1">
    <source>
        <dbReference type="EMBL" id="EGF14882.1"/>
    </source>
</evidence>
<evidence type="ECO:0000313" key="2">
    <source>
        <dbReference type="Proteomes" id="UP000003503"/>
    </source>
</evidence>
<keyword evidence="2" id="KW-1185">Reference proteome</keyword>
<accession>F2BWL5</accession>
<dbReference type="AlphaFoldDB" id="F2BWL5"/>
<proteinExistence type="predicted"/>
<reference evidence="1 2" key="1">
    <citation type="submission" date="2011-02" db="EMBL/GenBank/DDBJ databases">
        <authorList>
            <person name="Muzny D."/>
            <person name="Qin X."/>
            <person name="Deng J."/>
            <person name="Jiang H."/>
            <person name="Liu Y."/>
            <person name="Qu J."/>
            <person name="Song X.-Z."/>
            <person name="Zhang L."/>
            <person name="Thornton R."/>
            <person name="Coyle M."/>
            <person name="Francisco L."/>
            <person name="Jackson L."/>
            <person name="Javaid M."/>
            <person name="Korchina V."/>
            <person name="Kovar C."/>
            <person name="Mata R."/>
            <person name="Mathew T."/>
            <person name="Ngo R."/>
            <person name="Nguyen L."/>
            <person name="Nguyen N."/>
            <person name="Okwuonu G."/>
            <person name="Ongeri F."/>
            <person name="Pham C."/>
            <person name="Simmons D."/>
            <person name="Wilczek-Boney K."/>
            <person name="Hale W."/>
            <person name="Jakkamsetti A."/>
            <person name="Pham P."/>
            <person name="Ruth R."/>
            <person name="San Lucas F."/>
            <person name="Warren J."/>
            <person name="Zhang J."/>
            <person name="Zhao Z."/>
            <person name="Zhou C."/>
            <person name="Zhu D."/>
            <person name="Lee S."/>
            <person name="Bess C."/>
            <person name="Blankenburg K."/>
            <person name="Forbes L."/>
            <person name="Fu Q."/>
            <person name="Gubbala S."/>
            <person name="Hirani K."/>
            <person name="Jayaseelan J.C."/>
            <person name="Lara F."/>
            <person name="Munidasa M."/>
            <person name="Palculict T."/>
            <person name="Patil S."/>
            <person name="Pu L.-L."/>
            <person name="Saada N."/>
            <person name="Tang L."/>
            <person name="Weissenberger G."/>
            <person name="Zhu Y."/>
            <person name="Hemphill L."/>
            <person name="Shang Y."/>
            <person name="Youmans B."/>
            <person name="Ayvaz T."/>
            <person name="Ross M."/>
            <person name="Santibanez J."/>
            <person name="Aqrawi P."/>
            <person name="Gross S."/>
            <person name="Joshi V."/>
            <person name="Fowler G."/>
            <person name="Nazareth L."/>
            <person name="Reid J."/>
            <person name="Worley K."/>
            <person name="Petrosino J."/>
            <person name="Highlander S."/>
            <person name="Gibbs R."/>
        </authorList>
    </citation>
    <scope>NUCLEOTIDE SEQUENCE [LARGE SCALE GENOMIC DNA]</scope>
    <source>
        <strain evidence="1 2">DSM 19965</strain>
    </source>
</reference>
<sequence length="41" mass="5041">MELILFIFITFDKFSYKITNQNSRFISFFAQISEQILYVFH</sequence>
<protein>
    <submittedName>
        <fullName evidence="1">Uncharacterized protein</fullName>
    </submittedName>
</protein>
<dbReference type="Proteomes" id="UP000003503">
    <property type="component" value="Unassembled WGS sequence"/>
</dbReference>
<name>F2BWL5_9FIRM</name>
<gene>
    <name evidence="1" type="ORF">HMPREF9083_0582</name>
</gene>
<dbReference type="HOGENOM" id="CLU_3269151_0_0_9"/>
<comment type="caution">
    <text evidence="1">The sequence shown here is derived from an EMBL/GenBank/DDBJ whole genome shotgun (WGS) entry which is preliminary data.</text>
</comment>
<organism evidence="1 2">
    <name type="scientific">Dialister micraerophilus DSM 19965</name>
    <dbReference type="NCBI Taxonomy" id="888062"/>
    <lineage>
        <taxon>Bacteria</taxon>
        <taxon>Bacillati</taxon>
        <taxon>Bacillota</taxon>
        <taxon>Negativicutes</taxon>
        <taxon>Veillonellales</taxon>
        <taxon>Veillonellaceae</taxon>
        <taxon>Dialister</taxon>
    </lineage>
</organism>